<dbReference type="EMBL" id="AP022853">
    <property type="protein sequence ID" value="BCB26585.1"/>
    <property type="molecule type" value="Genomic_DNA"/>
</dbReference>
<evidence type="ECO:0008006" key="3">
    <source>
        <dbReference type="Google" id="ProtNLM"/>
    </source>
</evidence>
<dbReference type="KEGG" id="slac:SKTS_14710"/>
<evidence type="ECO:0000313" key="2">
    <source>
        <dbReference type="Proteomes" id="UP000502260"/>
    </source>
</evidence>
<dbReference type="InterPro" id="IPR029044">
    <property type="entry name" value="Nucleotide-diphossugar_trans"/>
</dbReference>
<protein>
    <recommendedName>
        <fullName evidence="3">Glycosyltransferase 2-like domain-containing protein</fullName>
    </recommendedName>
</protein>
<evidence type="ECO:0000313" key="1">
    <source>
        <dbReference type="EMBL" id="BCB26585.1"/>
    </source>
</evidence>
<sequence>MLAMKSFARFVKPQGFVIVDDGLLPEDRHILSNHFDTIRFVPSKGVPVGACPTGGCWERLFTLSQENNDHYVIQLDSDTLTLSEPTEILECLAQKRSFTLGTSTGRETVGFSDAARFAHMSTSNHVQSHAERALANYPGHEHLKYVRGCAGFTGFAKGQLLPEKIQEFSTQMEKLIGKAKWHEWGSEQVTSNFMAANAPDSLVLPVERYQFWSPKVDNAKAMFVHFFGEFRFMGGMYVRQARRVIQQLSA</sequence>
<proteinExistence type="predicted"/>
<reference evidence="2" key="1">
    <citation type="submission" date="2020-03" db="EMBL/GenBank/DDBJ databases">
        <title>Complete genome sequence of sulfur-oxidizing bacterium skT11.</title>
        <authorList>
            <person name="Kanda M."/>
            <person name="Kojima H."/>
            <person name="Fukui M."/>
        </authorList>
    </citation>
    <scope>NUCLEOTIDE SEQUENCE [LARGE SCALE GENOMIC DNA]</scope>
    <source>
        <strain evidence="2">skT11</strain>
    </source>
</reference>
<organism evidence="1 2">
    <name type="scientific">Sulfurimicrobium lacus</name>
    <dbReference type="NCBI Taxonomy" id="2715678"/>
    <lineage>
        <taxon>Bacteria</taxon>
        <taxon>Pseudomonadati</taxon>
        <taxon>Pseudomonadota</taxon>
        <taxon>Betaproteobacteria</taxon>
        <taxon>Nitrosomonadales</taxon>
        <taxon>Sulfuricellaceae</taxon>
        <taxon>Sulfurimicrobium</taxon>
    </lineage>
</organism>
<dbReference type="Proteomes" id="UP000502260">
    <property type="component" value="Chromosome"/>
</dbReference>
<accession>A0A6F8VCU6</accession>
<dbReference type="SUPFAM" id="SSF53448">
    <property type="entry name" value="Nucleotide-diphospho-sugar transferases"/>
    <property type="match status" value="1"/>
</dbReference>
<dbReference type="AlphaFoldDB" id="A0A6F8VCU6"/>
<gene>
    <name evidence="1" type="ORF">SKTS_14710</name>
</gene>
<keyword evidence="2" id="KW-1185">Reference proteome</keyword>
<name>A0A6F8VCU6_9PROT</name>